<reference evidence="2" key="1">
    <citation type="submission" date="2019-10" db="EMBL/GenBank/DDBJ databases">
        <authorList>
            <consortium name="DOE Joint Genome Institute"/>
            <person name="Kuo A."/>
            <person name="Miyauchi S."/>
            <person name="Kiss E."/>
            <person name="Drula E."/>
            <person name="Kohler A."/>
            <person name="Sanchez-Garcia M."/>
            <person name="Andreopoulos B."/>
            <person name="Barry K.W."/>
            <person name="Bonito G."/>
            <person name="Buee M."/>
            <person name="Carver A."/>
            <person name="Chen C."/>
            <person name="Cichocki N."/>
            <person name="Clum A."/>
            <person name="Culley D."/>
            <person name="Crous P.W."/>
            <person name="Fauchery L."/>
            <person name="Girlanda M."/>
            <person name="Hayes R."/>
            <person name="Keri Z."/>
            <person name="LaButti K."/>
            <person name="Lipzen A."/>
            <person name="Lombard V."/>
            <person name="Magnuson J."/>
            <person name="Maillard F."/>
            <person name="Morin E."/>
            <person name="Murat C."/>
            <person name="Nolan M."/>
            <person name="Ohm R."/>
            <person name="Pangilinan J."/>
            <person name="Pereira M."/>
            <person name="Perotto S."/>
            <person name="Peter M."/>
            <person name="Riley R."/>
            <person name="Sitrit Y."/>
            <person name="Stielow B."/>
            <person name="Szollosi G."/>
            <person name="Zifcakova L."/>
            <person name="Stursova M."/>
            <person name="Spatafora J.W."/>
            <person name="Tedersoo L."/>
            <person name="Vaario L.-M."/>
            <person name="Yamada A."/>
            <person name="Yan M."/>
            <person name="Wang P."/>
            <person name="Xu J."/>
            <person name="Bruns T."/>
            <person name="Baldrian P."/>
            <person name="Vilgalys R."/>
            <person name="Henrissat B."/>
            <person name="Grigoriev I.V."/>
            <person name="Hibbett D."/>
            <person name="Nagy L.G."/>
            <person name="Martin F.M."/>
        </authorList>
    </citation>
    <scope>NUCLEOTIDE SEQUENCE</scope>
    <source>
        <strain evidence="2">BED1</strain>
    </source>
</reference>
<dbReference type="EMBL" id="WHUW01000157">
    <property type="protein sequence ID" value="KAF8420329.1"/>
    <property type="molecule type" value="Genomic_DNA"/>
</dbReference>
<name>A0AAD4BDH7_BOLED</name>
<dbReference type="InterPro" id="IPR011989">
    <property type="entry name" value="ARM-like"/>
</dbReference>
<dbReference type="GO" id="GO:0005829">
    <property type="term" value="C:cytosol"/>
    <property type="evidence" value="ECO:0007669"/>
    <property type="project" value="TreeGrafter"/>
</dbReference>
<gene>
    <name evidence="2" type="ORF">L210DRAFT_3675645</name>
</gene>
<dbReference type="PANTHER" id="PTHR23346">
    <property type="entry name" value="TRANSLATIONAL ACTIVATOR GCN1-RELATED"/>
    <property type="match status" value="1"/>
</dbReference>
<dbReference type="GO" id="GO:0006417">
    <property type="term" value="P:regulation of translation"/>
    <property type="evidence" value="ECO:0007669"/>
    <property type="project" value="TreeGrafter"/>
</dbReference>
<feature type="non-terminal residue" evidence="2">
    <location>
        <position position="1"/>
    </location>
</feature>
<dbReference type="SUPFAM" id="SSF48371">
    <property type="entry name" value="ARM repeat"/>
    <property type="match status" value="1"/>
</dbReference>
<dbReference type="Proteomes" id="UP001194468">
    <property type="component" value="Unassembled WGS sequence"/>
</dbReference>
<dbReference type="GO" id="GO:0034198">
    <property type="term" value="P:cellular response to amino acid starvation"/>
    <property type="evidence" value="ECO:0007669"/>
    <property type="project" value="TreeGrafter"/>
</dbReference>
<reference evidence="2" key="2">
    <citation type="journal article" date="2020" name="Nat. Commun.">
        <title>Large-scale genome sequencing of mycorrhizal fungi provides insights into the early evolution of symbiotic traits.</title>
        <authorList>
            <person name="Miyauchi S."/>
            <person name="Kiss E."/>
            <person name="Kuo A."/>
            <person name="Drula E."/>
            <person name="Kohler A."/>
            <person name="Sanchez-Garcia M."/>
            <person name="Morin E."/>
            <person name="Andreopoulos B."/>
            <person name="Barry K.W."/>
            <person name="Bonito G."/>
            <person name="Buee M."/>
            <person name="Carver A."/>
            <person name="Chen C."/>
            <person name="Cichocki N."/>
            <person name="Clum A."/>
            <person name="Culley D."/>
            <person name="Crous P.W."/>
            <person name="Fauchery L."/>
            <person name="Girlanda M."/>
            <person name="Hayes R.D."/>
            <person name="Keri Z."/>
            <person name="LaButti K."/>
            <person name="Lipzen A."/>
            <person name="Lombard V."/>
            <person name="Magnuson J."/>
            <person name="Maillard F."/>
            <person name="Murat C."/>
            <person name="Nolan M."/>
            <person name="Ohm R.A."/>
            <person name="Pangilinan J."/>
            <person name="Pereira M.F."/>
            <person name="Perotto S."/>
            <person name="Peter M."/>
            <person name="Pfister S."/>
            <person name="Riley R."/>
            <person name="Sitrit Y."/>
            <person name="Stielow J.B."/>
            <person name="Szollosi G."/>
            <person name="Zifcakova L."/>
            <person name="Stursova M."/>
            <person name="Spatafora J.W."/>
            <person name="Tedersoo L."/>
            <person name="Vaario L.M."/>
            <person name="Yamada A."/>
            <person name="Yan M."/>
            <person name="Wang P."/>
            <person name="Xu J."/>
            <person name="Bruns T."/>
            <person name="Baldrian P."/>
            <person name="Vilgalys R."/>
            <person name="Dunand C."/>
            <person name="Henrissat B."/>
            <person name="Grigoriev I.V."/>
            <person name="Hibbett D."/>
            <person name="Nagy L.G."/>
            <person name="Martin F.M."/>
        </authorList>
    </citation>
    <scope>NUCLEOTIDE SEQUENCE</scope>
    <source>
        <strain evidence="2">BED1</strain>
    </source>
</reference>
<dbReference type="InterPro" id="IPR016024">
    <property type="entry name" value="ARM-type_fold"/>
</dbReference>
<evidence type="ECO:0000313" key="2">
    <source>
        <dbReference type="EMBL" id="KAF8420329.1"/>
    </source>
</evidence>
<keyword evidence="1" id="KW-0677">Repeat</keyword>
<keyword evidence="3" id="KW-1185">Reference proteome</keyword>
<evidence type="ECO:0000256" key="1">
    <source>
        <dbReference type="ARBA" id="ARBA00022737"/>
    </source>
</evidence>
<evidence type="ECO:0000313" key="3">
    <source>
        <dbReference type="Proteomes" id="UP001194468"/>
    </source>
</evidence>
<dbReference type="Gene3D" id="1.25.10.10">
    <property type="entry name" value="Leucine-rich Repeat Variant"/>
    <property type="match status" value="1"/>
</dbReference>
<proteinExistence type="predicted"/>
<dbReference type="GO" id="GO:0019887">
    <property type="term" value="F:protein kinase regulator activity"/>
    <property type="evidence" value="ECO:0007669"/>
    <property type="project" value="TreeGrafter"/>
</dbReference>
<dbReference type="AlphaFoldDB" id="A0AAD4BDH7"/>
<organism evidence="2 3">
    <name type="scientific">Boletus edulis BED1</name>
    <dbReference type="NCBI Taxonomy" id="1328754"/>
    <lineage>
        <taxon>Eukaryota</taxon>
        <taxon>Fungi</taxon>
        <taxon>Dikarya</taxon>
        <taxon>Basidiomycota</taxon>
        <taxon>Agaricomycotina</taxon>
        <taxon>Agaricomycetes</taxon>
        <taxon>Agaricomycetidae</taxon>
        <taxon>Boletales</taxon>
        <taxon>Boletineae</taxon>
        <taxon>Boletaceae</taxon>
        <taxon>Boletoideae</taxon>
        <taxon>Boletus</taxon>
    </lineage>
</organism>
<comment type="caution">
    <text evidence="2">The sequence shown here is derived from an EMBL/GenBank/DDBJ whole genome shotgun (WGS) entry which is preliminary data.</text>
</comment>
<accession>A0AAD4BDH7</accession>
<sequence length="230" mass="24706">GAPGRSVSGSSLSKGVAPTVPIIIASLTTGNNEQRENAAYAISDLVERTDKSAIKPFIVPFTGPLIRVMTQATTFPPGFKTGILSALTVMLAHISNHVKPFFPQLQQTFVKSVSDPSSIVMCMRAVDVLGVLMRNQPCMDPVDPELVGGARRSKEEIAASYVLAMAHVIESLAAHGGVGDKVREACVDLRPWYTSFGAESSSRAWTAWRVPMTVLLPFLVTMVTRCFLAS</sequence>
<dbReference type="PANTHER" id="PTHR23346:SF7">
    <property type="entry name" value="STALLED RIBOSOME SENSOR GCN1"/>
    <property type="match status" value="1"/>
</dbReference>
<protein>
    <submittedName>
        <fullName evidence="2">Uncharacterized protein</fullName>
    </submittedName>
</protein>